<accession>A0A0K2ZVD4</accession>
<dbReference type="AlphaFoldDB" id="A0A0K2ZVD4"/>
<evidence type="ECO:0008006" key="4">
    <source>
        <dbReference type="Google" id="ProtNLM"/>
    </source>
</evidence>
<evidence type="ECO:0000256" key="1">
    <source>
        <dbReference type="SAM" id="SignalP"/>
    </source>
</evidence>
<feature type="chain" id="PRO_5005492876" description="Secreted protein" evidence="1">
    <location>
        <begin position="23"/>
        <end position="286"/>
    </location>
</feature>
<evidence type="ECO:0000313" key="3">
    <source>
        <dbReference type="Proteomes" id="UP000041247"/>
    </source>
</evidence>
<sequence length="286" mass="31576">MKKQWAAVTGAFALGASMAVQAQDGENLLRQIGRAITNGPQASAQASKSPYRDPAGTYWDQDEDTLAGAQHVRAGLASTGAGGARTCDAQLIAMTRSTYRLSKSEREQCLYAEWLIDTKQHGPNGITPQQTEAIERKYGAAFDARAERFRSIQRFVLRPNIDPHPTYDRTRGTLDIYVPIPWINGFQVSGVTGEGFVPSSARSERTSWTPQNAGRYHLPIRMSESEAHGLLQQGRDGKDDLVVFSVKRVWLEQAGPRAEVEVERVQVGYRNELIGVDLTKNKEGES</sequence>
<dbReference type="RefSeq" id="WP_053840647.1">
    <property type="nucleotide sequence ID" value="NZ_CP076250.1"/>
</dbReference>
<dbReference type="Proteomes" id="UP000041247">
    <property type="component" value="Unassembled WGS sequence"/>
</dbReference>
<reference evidence="2 3" key="1">
    <citation type="submission" date="2015-07" db="EMBL/GenBank/DDBJ databases">
        <authorList>
            <person name="Noorani M."/>
        </authorList>
    </citation>
    <scope>NUCLEOTIDE SEQUENCE [LARGE SCALE GENOMIC DNA]</scope>
    <source>
        <strain evidence="2">LMG728</strain>
    </source>
</reference>
<dbReference type="EMBL" id="CXOK01000038">
    <property type="protein sequence ID" value="CTP87355.1"/>
    <property type="molecule type" value="Genomic_DNA"/>
</dbReference>
<evidence type="ECO:0000313" key="2">
    <source>
        <dbReference type="EMBL" id="CTP87355.1"/>
    </source>
</evidence>
<feature type="signal peptide" evidence="1">
    <location>
        <begin position="1"/>
        <end position="22"/>
    </location>
</feature>
<proteinExistence type="predicted"/>
<organism evidence="2 3">
    <name type="scientific">Xanthomonas graminis pv. poae</name>
    <dbReference type="NCBI Taxonomy" id="227946"/>
    <lineage>
        <taxon>Bacteria</taxon>
        <taxon>Pseudomonadati</taxon>
        <taxon>Pseudomonadota</taxon>
        <taxon>Gammaproteobacteria</taxon>
        <taxon>Lysobacterales</taxon>
        <taxon>Lysobacteraceae</taxon>
        <taxon>Xanthomonas</taxon>
        <taxon>Xanthomonas translucens group</taxon>
        <taxon>Xanthomonas graminis</taxon>
    </lineage>
</organism>
<name>A0A0K2ZVD4_9XANT</name>
<gene>
    <name evidence="2" type="ORF">XTPLMG728_1533</name>
</gene>
<protein>
    <recommendedName>
        <fullName evidence="4">Secreted protein</fullName>
    </recommendedName>
</protein>
<keyword evidence="1" id="KW-0732">Signal</keyword>